<keyword evidence="2" id="KW-0472">Membrane</keyword>
<feature type="coiled-coil region" evidence="1">
    <location>
        <begin position="115"/>
        <end position="206"/>
    </location>
</feature>
<feature type="transmembrane region" description="Helical" evidence="2">
    <location>
        <begin position="397"/>
        <end position="416"/>
    </location>
</feature>
<keyword evidence="1" id="KW-0175">Coiled coil</keyword>
<dbReference type="Proteomes" id="UP000516373">
    <property type="component" value="Chromosome"/>
</dbReference>
<dbReference type="EMBL" id="AP023439">
    <property type="protein sequence ID" value="BCL25113.1"/>
    <property type="molecule type" value="Genomic_DNA"/>
</dbReference>
<sequence>MTVVGERLPQRRGLAELDENLPVEVQRCAQRLRELHARMGLPSYEVAERLSSDGMSVDKTRLSKFLNGREVPRHALAARFHQVLAEEEGTQVEPREVSLTRRLMYEAARASGAALKVREHKLADAAEAIEQERQRTAEQLTALNGELEAERQLRRQAEEELKDLSSRTEEQIAVLQAQRDAAQRRIDELQDQVAQAEALLRLQSSEAAMMSRAAAETAAELARWEQAPPQAAVLNVIAERFVEQVAQWRDQDEDQTAEAAIEHLSQTEPLTTARAIWYQFNTSRRMFDQQRMMTAIARFADPLELYRSAGMVSSGKIHSSDWTGNLLFALADHAPPATVRRFHKAARERHNTQLVAALNRQLVERQSRAARKALIKDSPALDEDLKAWRRETAKERASGIAFALLKPFVLPIFYFFNRRERRKREKQEAAAQAGEQT</sequence>
<evidence type="ECO:0000256" key="1">
    <source>
        <dbReference type="SAM" id="Coils"/>
    </source>
</evidence>
<dbReference type="EMBL" id="AP023439">
    <property type="protein sequence ID" value="BCL18186.1"/>
    <property type="molecule type" value="Genomic_DNA"/>
</dbReference>
<protein>
    <submittedName>
        <fullName evidence="4">Uncharacterized protein</fullName>
    </submittedName>
</protein>
<organism evidence="4 5">
    <name type="scientific">Streptomyces tuirus</name>
    <dbReference type="NCBI Taxonomy" id="68278"/>
    <lineage>
        <taxon>Bacteria</taxon>
        <taxon>Bacillati</taxon>
        <taxon>Actinomycetota</taxon>
        <taxon>Actinomycetes</taxon>
        <taxon>Kitasatosporales</taxon>
        <taxon>Streptomycetaceae</taxon>
        <taxon>Streptomyces</taxon>
    </lineage>
</organism>
<gene>
    <name evidence="3" type="ORF">GCM10017668_00290</name>
    <name evidence="4" type="ORF">GCM10017668_69560</name>
</gene>
<keyword evidence="2" id="KW-1133">Transmembrane helix</keyword>
<evidence type="ECO:0000313" key="4">
    <source>
        <dbReference type="EMBL" id="BCL25113.1"/>
    </source>
</evidence>
<evidence type="ECO:0000313" key="3">
    <source>
        <dbReference type="EMBL" id="BCL18186.1"/>
    </source>
</evidence>
<evidence type="ECO:0000313" key="5">
    <source>
        <dbReference type="Proteomes" id="UP000516373"/>
    </source>
</evidence>
<reference evidence="4" key="2">
    <citation type="submission" date="2020-09" db="EMBL/GenBank/DDBJ databases">
        <authorList>
            <person name="Sun Q."/>
            <person name="Ohkuma M."/>
        </authorList>
    </citation>
    <scope>NUCLEOTIDE SEQUENCE</scope>
    <source>
        <strain evidence="4">JCM 4255</strain>
    </source>
</reference>
<dbReference type="KEGG" id="stui:GCM10017668_69560"/>
<dbReference type="AlphaFoldDB" id="A0A7G1NPG9"/>
<name>A0A7G1NPG9_9ACTN</name>
<keyword evidence="2" id="KW-0812">Transmembrane</keyword>
<evidence type="ECO:0000256" key="2">
    <source>
        <dbReference type="SAM" id="Phobius"/>
    </source>
</evidence>
<dbReference type="KEGG" id="stui:GCM10017668_00290"/>
<accession>A0A7G1NPG9</accession>
<proteinExistence type="predicted"/>
<reference evidence="4 5" key="1">
    <citation type="journal article" date="2014" name="Int. J. Syst. Evol. Microbiol.">
        <title>Complete genome sequence of Corynebacterium casei LMG S-19264T (=DSM 44701T), isolated from a smear-ripened cheese.</title>
        <authorList>
            <consortium name="US DOE Joint Genome Institute (JGI-PGF)"/>
            <person name="Walter F."/>
            <person name="Albersmeier A."/>
            <person name="Kalinowski J."/>
            <person name="Ruckert C."/>
        </authorList>
    </citation>
    <scope>NUCLEOTIDE SEQUENCE [LARGE SCALE GENOMIC DNA]</scope>
    <source>
        <strain evidence="4 5">JCM 4255</strain>
    </source>
</reference>